<comment type="caution">
    <text evidence="2">The sequence shown here is derived from an EMBL/GenBank/DDBJ whole genome shotgun (WGS) entry which is preliminary data.</text>
</comment>
<dbReference type="InterPro" id="IPR007361">
    <property type="entry name" value="DUF427"/>
</dbReference>
<evidence type="ECO:0000313" key="2">
    <source>
        <dbReference type="EMBL" id="MBB6357147.1"/>
    </source>
</evidence>
<dbReference type="EMBL" id="JACHOU010000020">
    <property type="protein sequence ID" value="MBB6357147.1"/>
    <property type="molecule type" value="Genomic_DNA"/>
</dbReference>
<reference evidence="2 3" key="1">
    <citation type="submission" date="2020-08" db="EMBL/GenBank/DDBJ databases">
        <title>Genomic Encyclopedia of Type Strains, Phase IV (KMG-IV): sequencing the most valuable type-strain genomes for metagenomic binning, comparative biology and taxonomic classification.</title>
        <authorList>
            <person name="Goeker M."/>
        </authorList>
    </citation>
    <scope>NUCLEOTIDE SEQUENCE [LARGE SCALE GENOMIC DNA]</scope>
    <source>
        <strain evidence="2 3">DSM 7051</strain>
    </source>
</reference>
<dbReference type="Gene3D" id="2.170.150.40">
    <property type="entry name" value="Domain of unknown function (DUF427)"/>
    <property type="match status" value="1"/>
</dbReference>
<sequence length="131" mass="14248">MEAIMQAGTEELKIRTFDGTVNVTFSGAVIASTTRARVVCVEGEPDVFYIPFEDIYFEMLRAMDKTVHRPDWGVAQFWSVSAVGEAADDFMWAYLAPEPVAAAVANHGAFNPEIARISAVPAGHGIHSTDN</sequence>
<protein>
    <submittedName>
        <fullName evidence="2">Uncharacterized protein (DUF427 family)</fullName>
    </submittedName>
</protein>
<dbReference type="RefSeq" id="WP_246441615.1">
    <property type="nucleotide sequence ID" value="NZ_BAABEG010000004.1"/>
</dbReference>
<evidence type="ECO:0000259" key="1">
    <source>
        <dbReference type="Pfam" id="PF04248"/>
    </source>
</evidence>
<proteinExistence type="predicted"/>
<dbReference type="Proteomes" id="UP000536262">
    <property type="component" value="Unassembled WGS sequence"/>
</dbReference>
<dbReference type="PANTHER" id="PTHR34310:SF8">
    <property type="entry name" value="CONSERVED PROTEIN"/>
    <property type="match status" value="1"/>
</dbReference>
<keyword evidence="3" id="KW-1185">Reference proteome</keyword>
<dbReference type="AlphaFoldDB" id="A0A7X0KNG2"/>
<gene>
    <name evidence="2" type="ORF">GGR00_004967</name>
</gene>
<dbReference type="InterPro" id="IPR038694">
    <property type="entry name" value="DUF427_sf"/>
</dbReference>
<evidence type="ECO:0000313" key="3">
    <source>
        <dbReference type="Proteomes" id="UP000536262"/>
    </source>
</evidence>
<organism evidence="2 3">
    <name type="scientific">Aminobacter aganoensis</name>
    <dbReference type="NCBI Taxonomy" id="83264"/>
    <lineage>
        <taxon>Bacteria</taxon>
        <taxon>Pseudomonadati</taxon>
        <taxon>Pseudomonadota</taxon>
        <taxon>Alphaproteobacteria</taxon>
        <taxon>Hyphomicrobiales</taxon>
        <taxon>Phyllobacteriaceae</taxon>
        <taxon>Aminobacter</taxon>
    </lineage>
</organism>
<dbReference type="Pfam" id="PF04248">
    <property type="entry name" value="NTP_transf_9"/>
    <property type="match status" value="1"/>
</dbReference>
<name>A0A7X0KNG2_9HYPH</name>
<accession>A0A7X0KNG2</accession>
<feature type="domain" description="DUF427" evidence="1">
    <location>
        <begin position="21"/>
        <end position="112"/>
    </location>
</feature>
<dbReference type="PANTHER" id="PTHR34310">
    <property type="entry name" value="DUF427 DOMAIN PROTEIN (AFU_ORTHOLOGUE AFUA_3G02220)"/>
    <property type="match status" value="1"/>
</dbReference>